<name>A0A0L6JHT7_9FIRM</name>
<evidence type="ECO:0000256" key="1">
    <source>
        <dbReference type="SAM" id="MobiDB-lite"/>
    </source>
</evidence>
<dbReference type="eggNOG" id="COG5297">
    <property type="taxonomic scope" value="Bacteria"/>
</dbReference>
<dbReference type="InterPro" id="IPR002105">
    <property type="entry name" value="Dockerin_1_rpt"/>
</dbReference>
<dbReference type="InterPro" id="IPR016134">
    <property type="entry name" value="Dockerin_dom"/>
</dbReference>
<reference evidence="4" key="1">
    <citation type="submission" date="2015-07" db="EMBL/GenBank/DDBJ databases">
        <title>Near-Complete Genome Sequence of the Cellulolytic Bacterium Bacteroides (Pseudobacteroides) cellulosolvens ATCC 35603.</title>
        <authorList>
            <person name="Dassa B."/>
            <person name="Utturkar S.M."/>
            <person name="Klingeman D.M."/>
            <person name="Hurt R.A."/>
            <person name="Keller M."/>
            <person name="Xu J."/>
            <person name="Reddy Y.H.K."/>
            <person name="Borovok I."/>
            <person name="Grinberg I.R."/>
            <person name="Lamed R."/>
            <person name="Zhivin O."/>
            <person name="Bayer E.A."/>
            <person name="Brown S.D."/>
        </authorList>
    </citation>
    <scope>NUCLEOTIDE SEQUENCE [LARGE SCALE GENOMIC DNA]</scope>
    <source>
        <strain evidence="4">DSM 2933</strain>
    </source>
</reference>
<dbReference type="Gene3D" id="2.60.40.4130">
    <property type="match status" value="1"/>
</dbReference>
<evidence type="ECO:0000259" key="2">
    <source>
        <dbReference type="PROSITE" id="PS51766"/>
    </source>
</evidence>
<dbReference type="Proteomes" id="UP000036923">
    <property type="component" value="Unassembled WGS sequence"/>
</dbReference>
<dbReference type="InterPro" id="IPR014867">
    <property type="entry name" value="Spore_coat_CotH_CotH2/3/7"/>
</dbReference>
<feature type="region of interest" description="Disordered" evidence="1">
    <location>
        <begin position="95"/>
        <end position="116"/>
    </location>
</feature>
<dbReference type="AlphaFoldDB" id="A0A0L6JHT7"/>
<evidence type="ECO:0000313" key="3">
    <source>
        <dbReference type="EMBL" id="KNY25278.1"/>
    </source>
</evidence>
<accession>A0A0L6JHT7</accession>
<dbReference type="PROSITE" id="PS51766">
    <property type="entry name" value="DOCKERIN"/>
    <property type="match status" value="1"/>
</dbReference>
<gene>
    <name evidence="3" type="ORF">Bccel_0535</name>
</gene>
<dbReference type="OrthoDB" id="9803752at2"/>
<feature type="domain" description="Dockerin" evidence="2">
    <location>
        <begin position="33"/>
        <end position="100"/>
    </location>
</feature>
<dbReference type="InterPro" id="IPR018247">
    <property type="entry name" value="EF_Hand_1_Ca_BS"/>
</dbReference>
<proteinExistence type="predicted"/>
<dbReference type="InterPro" id="IPR036439">
    <property type="entry name" value="Dockerin_dom_sf"/>
</dbReference>
<sequence>MKRKRKLGSLFISLILVVNLLTVCFYTELSTAADMKSPDLNGDKVVNMSDVILIATVFGAVSGDGKYKSSYDINGDGAINMSDVIIVATSFNKTVNDPTPTNGPTPTQTKKDEPNLTGDIIFSVPSKTFQNQISVTLSTNIANAQIRYTTNGSVPNNSSTLYSSALTFTKTTQLRAQVFVNGAASGKMGTALYIASSINTKHDVPVIIIDDYGAGKPVKDTYKDCAIMVMEPTNNELSLLQTPTIATRGGIHLRGQSSANFEKAPYKIELRDNEDNDAKYKLLGLGTDGDWALLSPYPDKTLIRNSLAYTLGEDMGLQAPGWRHCEVYLNTDNQPLSADDYQGVYLLVETPEIQKNRLDIAKLKPEDITEPNITGGYLMQFNMMAAEAPLIKGNGWSDLELTEPQDANSQQIAWITNYIQKTHNAIHSTNPSNATTGYPAYIDVDSFVNFIITNELAREADSYMRSTRIYKDRDKKLMAGPLWDYDLGYDCFVMGGFGGGFGGGTTSTIEGWQFQPMAMFPGMGGTTCDWYYTLMKDTSFQSKISARWQELRRGPLSNANLSARVKQLSSPLNNAAKRNFQKWNILNTSQIGGFGTQTTQTWEQQLTILENFLLKRAAWLDTSGWKPTTTTNPGGGWGGF</sequence>
<dbReference type="STRING" id="398512.Bccel_0535"/>
<organism evidence="3 4">
    <name type="scientific">Pseudobacteroides cellulosolvens ATCC 35603 = DSM 2933</name>
    <dbReference type="NCBI Taxonomy" id="398512"/>
    <lineage>
        <taxon>Bacteria</taxon>
        <taxon>Bacillati</taxon>
        <taxon>Bacillota</taxon>
        <taxon>Clostridia</taxon>
        <taxon>Eubacteriales</taxon>
        <taxon>Oscillospiraceae</taxon>
        <taxon>Pseudobacteroides</taxon>
    </lineage>
</organism>
<dbReference type="GO" id="GO:0000272">
    <property type="term" value="P:polysaccharide catabolic process"/>
    <property type="evidence" value="ECO:0007669"/>
    <property type="project" value="InterPro"/>
</dbReference>
<dbReference type="RefSeq" id="WP_036946597.1">
    <property type="nucleotide sequence ID" value="NZ_KN050763.1"/>
</dbReference>
<comment type="caution">
    <text evidence="3">The sequence shown here is derived from an EMBL/GenBank/DDBJ whole genome shotgun (WGS) entry which is preliminary data.</text>
</comment>
<keyword evidence="3" id="KW-0167">Capsid protein</keyword>
<dbReference type="PROSITE" id="PS00018">
    <property type="entry name" value="EF_HAND_1"/>
    <property type="match status" value="1"/>
</dbReference>
<dbReference type="PATRIC" id="fig|398512.5.peg.556"/>
<feature type="compositionally biased region" description="Low complexity" evidence="1">
    <location>
        <begin position="98"/>
        <end position="108"/>
    </location>
</feature>
<keyword evidence="4" id="KW-1185">Reference proteome</keyword>
<protein>
    <submittedName>
        <fullName evidence="3">Spore coat protein CotH</fullName>
    </submittedName>
</protein>
<dbReference type="EMBL" id="LGTC01000001">
    <property type="protein sequence ID" value="KNY25278.1"/>
    <property type="molecule type" value="Genomic_DNA"/>
</dbReference>
<dbReference type="InterPro" id="IPR059177">
    <property type="entry name" value="GH29D-like_dom"/>
</dbReference>
<dbReference type="SUPFAM" id="SSF63446">
    <property type="entry name" value="Type I dockerin domain"/>
    <property type="match status" value="1"/>
</dbReference>
<dbReference type="Pfam" id="PF00404">
    <property type="entry name" value="Dockerin_1"/>
    <property type="match status" value="1"/>
</dbReference>
<evidence type="ECO:0000313" key="4">
    <source>
        <dbReference type="Proteomes" id="UP000036923"/>
    </source>
</evidence>
<dbReference type="Pfam" id="PF13290">
    <property type="entry name" value="CHB_HEX_C_1"/>
    <property type="match status" value="1"/>
</dbReference>
<dbReference type="GO" id="GO:0004553">
    <property type="term" value="F:hydrolase activity, hydrolyzing O-glycosyl compounds"/>
    <property type="evidence" value="ECO:0007669"/>
    <property type="project" value="InterPro"/>
</dbReference>
<keyword evidence="3" id="KW-0946">Virion</keyword>
<dbReference type="CDD" id="cd14254">
    <property type="entry name" value="Dockerin_II"/>
    <property type="match status" value="1"/>
</dbReference>
<dbReference type="Pfam" id="PF08757">
    <property type="entry name" value="CotH"/>
    <property type="match status" value="1"/>
</dbReference>